<feature type="domain" description="NAD(P)-binding" evidence="1">
    <location>
        <begin position="10"/>
        <end position="199"/>
    </location>
</feature>
<sequence length="215" mass="24426">MKVALFWPCGETGRAALQKFTQRGCFVYAYTDTPEEIKVDSSEYEVQHGRMDDPVMMERAVLLADVVVCCIGSRHLGNRKDESTPFYDGLQNVIAVMQKFGKKRIFLTCAACEGESDNRMVRFFTGFLRRFAPHLYRDASKVTQLVRESGLEYTVIRYMNPFLKKSKGGYLLSAAPGDKTRAGVSIENLAECLADCVQKDAYVRQMPVVYNRRQD</sequence>
<evidence type="ECO:0000259" key="1">
    <source>
        <dbReference type="Pfam" id="PF13460"/>
    </source>
</evidence>
<evidence type="ECO:0000313" key="2">
    <source>
        <dbReference type="EMBL" id="HIX50824.1"/>
    </source>
</evidence>
<dbReference type="GO" id="GO:0016646">
    <property type="term" value="F:oxidoreductase activity, acting on the CH-NH group of donors, NAD or NADP as acceptor"/>
    <property type="evidence" value="ECO:0007669"/>
    <property type="project" value="TreeGrafter"/>
</dbReference>
<dbReference type="InterPro" id="IPR016040">
    <property type="entry name" value="NAD(P)-bd_dom"/>
</dbReference>
<dbReference type="PANTHER" id="PTHR43355:SF2">
    <property type="entry name" value="FLAVIN REDUCTASE (NADPH)"/>
    <property type="match status" value="1"/>
</dbReference>
<organism evidence="2 3">
    <name type="scientific">Candidatus Borkfalkia faecavium</name>
    <dbReference type="NCBI Taxonomy" id="2838508"/>
    <lineage>
        <taxon>Bacteria</taxon>
        <taxon>Bacillati</taxon>
        <taxon>Bacillota</taxon>
        <taxon>Clostridia</taxon>
        <taxon>Christensenellales</taxon>
        <taxon>Christensenellaceae</taxon>
        <taxon>Candidatus Borkfalkia</taxon>
    </lineage>
</organism>
<gene>
    <name evidence="2" type="ORF">H9851_06025</name>
</gene>
<dbReference type="InterPro" id="IPR036291">
    <property type="entry name" value="NAD(P)-bd_dom_sf"/>
</dbReference>
<comment type="caution">
    <text evidence="2">The sequence shown here is derived from an EMBL/GenBank/DDBJ whole genome shotgun (WGS) entry which is preliminary data.</text>
</comment>
<proteinExistence type="predicted"/>
<dbReference type="Proteomes" id="UP000886847">
    <property type="component" value="Unassembled WGS sequence"/>
</dbReference>
<dbReference type="SUPFAM" id="SSF51735">
    <property type="entry name" value="NAD(P)-binding Rossmann-fold domains"/>
    <property type="match status" value="1"/>
</dbReference>
<reference evidence="2" key="1">
    <citation type="journal article" date="2021" name="PeerJ">
        <title>Extensive microbial diversity within the chicken gut microbiome revealed by metagenomics and culture.</title>
        <authorList>
            <person name="Gilroy R."/>
            <person name="Ravi A."/>
            <person name="Getino M."/>
            <person name="Pursley I."/>
            <person name="Horton D.L."/>
            <person name="Alikhan N.F."/>
            <person name="Baker D."/>
            <person name="Gharbi K."/>
            <person name="Hall N."/>
            <person name="Watson M."/>
            <person name="Adriaenssens E.M."/>
            <person name="Foster-Nyarko E."/>
            <person name="Jarju S."/>
            <person name="Secka A."/>
            <person name="Antonio M."/>
            <person name="Oren A."/>
            <person name="Chaudhuri R.R."/>
            <person name="La Ragione R."/>
            <person name="Hildebrand F."/>
            <person name="Pallen M.J."/>
        </authorList>
    </citation>
    <scope>NUCLEOTIDE SEQUENCE</scope>
    <source>
        <strain evidence="2">2189</strain>
    </source>
</reference>
<name>A0A9D1W1T6_9FIRM</name>
<dbReference type="InterPro" id="IPR051606">
    <property type="entry name" value="Polyketide_Oxido-like"/>
</dbReference>
<dbReference type="EMBL" id="DXEW01000029">
    <property type="protein sequence ID" value="HIX50824.1"/>
    <property type="molecule type" value="Genomic_DNA"/>
</dbReference>
<protein>
    <submittedName>
        <fullName evidence="2">NAD(P)H-binding protein</fullName>
    </submittedName>
</protein>
<reference evidence="2" key="2">
    <citation type="submission" date="2021-04" db="EMBL/GenBank/DDBJ databases">
        <authorList>
            <person name="Gilroy R."/>
        </authorList>
    </citation>
    <scope>NUCLEOTIDE SEQUENCE</scope>
    <source>
        <strain evidence="2">2189</strain>
    </source>
</reference>
<dbReference type="Gene3D" id="3.40.50.720">
    <property type="entry name" value="NAD(P)-binding Rossmann-like Domain"/>
    <property type="match status" value="1"/>
</dbReference>
<dbReference type="PANTHER" id="PTHR43355">
    <property type="entry name" value="FLAVIN REDUCTASE (NADPH)"/>
    <property type="match status" value="1"/>
</dbReference>
<evidence type="ECO:0000313" key="3">
    <source>
        <dbReference type="Proteomes" id="UP000886847"/>
    </source>
</evidence>
<accession>A0A9D1W1T6</accession>
<dbReference type="Pfam" id="PF13460">
    <property type="entry name" value="NAD_binding_10"/>
    <property type="match status" value="1"/>
</dbReference>
<dbReference type="AlphaFoldDB" id="A0A9D1W1T6"/>